<feature type="region of interest" description="Disordered" evidence="1">
    <location>
        <begin position="265"/>
        <end position="287"/>
    </location>
</feature>
<dbReference type="Gene3D" id="3.40.50.1460">
    <property type="match status" value="1"/>
</dbReference>
<feature type="region of interest" description="Disordered" evidence="1">
    <location>
        <begin position="319"/>
        <end position="388"/>
    </location>
</feature>
<accession>A0ABZ1KE98</accession>
<dbReference type="GeneID" id="97278929"/>
<protein>
    <submittedName>
        <fullName evidence="3">Caspase family protein</fullName>
    </submittedName>
</protein>
<keyword evidence="4" id="KW-1185">Reference proteome</keyword>
<dbReference type="RefSeq" id="WP_405444578.1">
    <property type="nucleotide sequence ID" value="NZ_CP108164.1"/>
</dbReference>
<evidence type="ECO:0000313" key="4">
    <source>
        <dbReference type="Proteomes" id="UP001622557"/>
    </source>
</evidence>
<feature type="compositionally biased region" description="Polar residues" evidence="1">
    <location>
        <begin position="361"/>
        <end position="388"/>
    </location>
</feature>
<organism evidence="3 4">
    <name type="scientific">Streptomyces achromogenes</name>
    <dbReference type="NCBI Taxonomy" id="67255"/>
    <lineage>
        <taxon>Bacteria</taxon>
        <taxon>Bacillati</taxon>
        <taxon>Actinomycetota</taxon>
        <taxon>Actinomycetes</taxon>
        <taxon>Kitasatosporales</taxon>
        <taxon>Streptomycetaceae</taxon>
        <taxon>Streptomyces</taxon>
    </lineage>
</organism>
<feature type="compositionally biased region" description="Low complexity" evidence="1">
    <location>
        <begin position="324"/>
        <end position="353"/>
    </location>
</feature>
<proteinExistence type="predicted"/>
<sequence>MGVYRALLIGASNYEARGVAPLPFIPGDLARLGAVLRERGFQDVQILSGREGGKQVTANYVNARVTGFLRRARAGETLLIVLSGHGIHASGRDYLVPEDIDEDTHPFASGCVPIDWHHHLDETRAGHVLFLIDACREGIEQDHMGVDGVRQWGRQKVSAALRRKVAYVYGCSPAQLALFVRADDSAAEGAGLDVPPGESFSLFSRAVSDVLRLWPSDSPMSLADFKDAVQPRIEELHRAYRKRGEPQTLRIITDLPAETFFFLPDAQGHRPTRPARTPPSPGPVQRHRSMRFTVLLTSLAVIATSVTTAWVLTTSALKDNDSRSSQSAGAGAQDPPARSHSSSPEPKKSSGSPTDADGSRPGTQVTGTPQGAGKVSTSPPNCPSSATRLTVRSVRNSYRPTETPTFEITARNVSSAACTFDFGFASTTLTISGAALSGTFWSSADCPAGNSLLKQLVPARDSVSHTVEWNRTPSAPQCGTPTPNEPAGAGTYLVTVITPGVPQAHDSFVLSQD</sequence>
<dbReference type="SUPFAM" id="SSF52129">
    <property type="entry name" value="Caspase-like"/>
    <property type="match status" value="1"/>
</dbReference>
<evidence type="ECO:0000256" key="1">
    <source>
        <dbReference type="SAM" id="MobiDB-lite"/>
    </source>
</evidence>
<dbReference type="InterPro" id="IPR052039">
    <property type="entry name" value="Caspase-related_regulators"/>
</dbReference>
<dbReference type="EMBL" id="CP108164">
    <property type="protein sequence ID" value="WTQ78933.1"/>
    <property type="molecule type" value="Genomic_DNA"/>
</dbReference>
<dbReference type="PANTHER" id="PTHR22576:SF37">
    <property type="entry name" value="MUCOSA-ASSOCIATED LYMPHOID TISSUE LYMPHOMA TRANSLOCATION PROTEIN 1"/>
    <property type="match status" value="1"/>
</dbReference>
<dbReference type="InterPro" id="IPR029030">
    <property type="entry name" value="Caspase-like_dom_sf"/>
</dbReference>
<dbReference type="InterPro" id="IPR011600">
    <property type="entry name" value="Pept_C14_caspase"/>
</dbReference>
<dbReference type="PANTHER" id="PTHR22576">
    <property type="entry name" value="MUCOSA ASSOCIATED LYMPHOID TISSUE LYMPHOMA TRANSLOCATION PROTEIN 1/PARACASPASE"/>
    <property type="match status" value="1"/>
</dbReference>
<evidence type="ECO:0000313" key="3">
    <source>
        <dbReference type="EMBL" id="WTQ78933.1"/>
    </source>
</evidence>
<dbReference type="Proteomes" id="UP001622557">
    <property type="component" value="Chromosome"/>
</dbReference>
<evidence type="ECO:0000259" key="2">
    <source>
        <dbReference type="Pfam" id="PF00656"/>
    </source>
</evidence>
<dbReference type="Pfam" id="PF00656">
    <property type="entry name" value="Peptidase_C14"/>
    <property type="match status" value="1"/>
</dbReference>
<name>A0ABZ1KE98_STRAH</name>
<gene>
    <name evidence="3" type="ORF">OG350_00865</name>
</gene>
<feature type="domain" description="Peptidase C14 caspase" evidence="2">
    <location>
        <begin position="5"/>
        <end position="234"/>
    </location>
</feature>
<reference evidence="3 4" key="1">
    <citation type="submission" date="2022-10" db="EMBL/GenBank/DDBJ databases">
        <title>The complete genomes of actinobacterial strains from the NBC collection.</title>
        <authorList>
            <person name="Joergensen T.S."/>
            <person name="Alvarez Arevalo M."/>
            <person name="Sterndorff E.B."/>
            <person name="Faurdal D."/>
            <person name="Vuksanovic O."/>
            <person name="Mourched A.-S."/>
            <person name="Charusanti P."/>
            <person name="Shaw S."/>
            <person name="Blin K."/>
            <person name="Weber T."/>
        </authorList>
    </citation>
    <scope>NUCLEOTIDE SEQUENCE [LARGE SCALE GENOMIC DNA]</scope>
    <source>
        <strain evidence="3 4">NBC_00156</strain>
    </source>
</reference>